<reference evidence="2" key="1">
    <citation type="submission" date="2021-04" db="EMBL/GenBank/DDBJ databases">
        <authorList>
            <consortium name="Molecular Ecology Group"/>
        </authorList>
    </citation>
    <scope>NUCLEOTIDE SEQUENCE</scope>
</reference>
<organism evidence="2 3">
    <name type="scientific">Candidula unifasciata</name>
    <dbReference type="NCBI Taxonomy" id="100452"/>
    <lineage>
        <taxon>Eukaryota</taxon>
        <taxon>Metazoa</taxon>
        <taxon>Spiralia</taxon>
        <taxon>Lophotrochozoa</taxon>
        <taxon>Mollusca</taxon>
        <taxon>Gastropoda</taxon>
        <taxon>Heterobranchia</taxon>
        <taxon>Euthyneura</taxon>
        <taxon>Panpulmonata</taxon>
        <taxon>Eupulmonata</taxon>
        <taxon>Stylommatophora</taxon>
        <taxon>Helicina</taxon>
        <taxon>Helicoidea</taxon>
        <taxon>Geomitridae</taxon>
        <taxon>Candidula</taxon>
    </lineage>
</organism>
<feature type="domain" description="MAM" evidence="1">
    <location>
        <begin position="1"/>
        <end position="49"/>
    </location>
</feature>
<keyword evidence="3" id="KW-1185">Reference proteome</keyword>
<gene>
    <name evidence="2" type="ORF">CUNI_LOCUS5051</name>
</gene>
<evidence type="ECO:0000259" key="1">
    <source>
        <dbReference type="PROSITE" id="PS50060"/>
    </source>
</evidence>
<accession>A0A8S3YRL6</accession>
<dbReference type="GO" id="GO:0016020">
    <property type="term" value="C:membrane"/>
    <property type="evidence" value="ECO:0007669"/>
    <property type="project" value="InterPro"/>
</dbReference>
<feature type="non-terminal residue" evidence="2">
    <location>
        <position position="1"/>
    </location>
</feature>
<evidence type="ECO:0000313" key="2">
    <source>
        <dbReference type="EMBL" id="CAG5119493.1"/>
    </source>
</evidence>
<dbReference type="InterPro" id="IPR013320">
    <property type="entry name" value="ConA-like_dom_sf"/>
</dbReference>
<dbReference type="Gene3D" id="2.60.120.200">
    <property type="match status" value="2"/>
</dbReference>
<dbReference type="EMBL" id="CAJHNH020000724">
    <property type="protein sequence ID" value="CAG5119493.1"/>
    <property type="molecule type" value="Genomic_DNA"/>
</dbReference>
<dbReference type="InterPro" id="IPR051560">
    <property type="entry name" value="MAM_domain-containing"/>
</dbReference>
<comment type="caution">
    <text evidence="2">The sequence shown here is derived from an EMBL/GenBank/DDBJ whole genome shotgun (WGS) entry which is preliminary data.</text>
</comment>
<dbReference type="InterPro" id="IPR000998">
    <property type="entry name" value="MAM_dom"/>
</dbReference>
<feature type="domain" description="MAM" evidence="1">
    <location>
        <begin position="63"/>
        <end position="135"/>
    </location>
</feature>
<dbReference type="PROSITE" id="PS50060">
    <property type="entry name" value="MAM_2"/>
    <property type="match status" value="2"/>
</dbReference>
<proteinExistence type="predicted"/>
<dbReference type="PANTHER" id="PTHR23282">
    <property type="entry name" value="APICAL ENDOSOMAL GLYCOPROTEIN PRECURSOR"/>
    <property type="match status" value="1"/>
</dbReference>
<protein>
    <recommendedName>
        <fullName evidence="1">MAM domain-containing protein</fullName>
    </recommendedName>
</protein>
<dbReference type="OrthoDB" id="6139162at2759"/>
<dbReference type="SUPFAM" id="SSF49899">
    <property type="entry name" value="Concanavalin A-like lectins/glucanases"/>
    <property type="match status" value="1"/>
</dbReference>
<dbReference type="Proteomes" id="UP000678393">
    <property type="component" value="Unassembled WGS sequence"/>
</dbReference>
<dbReference type="PANTHER" id="PTHR23282:SF146">
    <property type="entry name" value="RT07201P-RELATED"/>
    <property type="match status" value="1"/>
</dbReference>
<dbReference type="AlphaFoldDB" id="A0A8S3YRL6"/>
<sequence>AQGMDWIRSEAPVTSNVPFTIIFEAEELSVNSSSLSVDDFSLSNGACSTHGNCCHVRKCQVTNSCNFEEDYCLWTNLGGETDTQNVLAYYWKRYQGLQRTASFAPVIDHTTQTVHGYYMLVESSLADTGSLARLY</sequence>
<feature type="non-terminal residue" evidence="2">
    <location>
        <position position="135"/>
    </location>
</feature>
<name>A0A8S3YRL6_9EUPU</name>
<evidence type="ECO:0000313" key="3">
    <source>
        <dbReference type="Proteomes" id="UP000678393"/>
    </source>
</evidence>